<dbReference type="InterPro" id="IPR010226">
    <property type="entry name" value="NADH_quinone_OxRdtase_chainI"/>
</dbReference>
<dbReference type="InterPro" id="IPR017896">
    <property type="entry name" value="4Fe4S_Fe-S-bd"/>
</dbReference>
<dbReference type="FunFam" id="3.30.70.3270:FF:000014">
    <property type="entry name" value="NADH dehydrogenase subunit I (NuoI)"/>
    <property type="match status" value="1"/>
</dbReference>
<dbReference type="GO" id="GO:0003954">
    <property type="term" value="F:NADH dehydrogenase activity"/>
    <property type="evidence" value="ECO:0007669"/>
    <property type="project" value="TreeGrafter"/>
</dbReference>
<proteinExistence type="predicted"/>
<evidence type="ECO:0000256" key="4">
    <source>
        <dbReference type="ARBA" id="ARBA00023004"/>
    </source>
</evidence>
<evidence type="ECO:0000256" key="5">
    <source>
        <dbReference type="ARBA" id="ARBA00023014"/>
    </source>
</evidence>
<evidence type="ECO:0000256" key="3">
    <source>
        <dbReference type="ARBA" id="ARBA00022737"/>
    </source>
</evidence>
<keyword evidence="2" id="KW-0479">Metal-binding</keyword>
<dbReference type="GO" id="GO:0009060">
    <property type="term" value="P:aerobic respiration"/>
    <property type="evidence" value="ECO:0007669"/>
    <property type="project" value="TreeGrafter"/>
</dbReference>
<dbReference type="PROSITE" id="PS51379">
    <property type="entry name" value="4FE4S_FER_2"/>
    <property type="match status" value="2"/>
</dbReference>
<keyword evidence="1" id="KW-0004">4Fe-4S</keyword>
<dbReference type="SUPFAM" id="SSF54862">
    <property type="entry name" value="4Fe-4S ferredoxins"/>
    <property type="match status" value="1"/>
</dbReference>
<organism evidence="7 8">
    <name type="scientific">candidate division MSBL1 archaeon SCGC-AAA259A05</name>
    <dbReference type="NCBI Taxonomy" id="1698259"/>
    <lineage>
        <taxon>Archaea</taxon>
        <taxon>Methanobacteriati</taxon>
        <taxon>Methanobacteriota</taxon>
        <taxon>candidate division MSBL1</taxon>
    </lineage>
</organism>
<reference evidence="7 8" key="1">
    <citation type="journal article" date="2016" name="Sci. Rep.">
        <title>Metabolic traits of an uncultured archaeal lineage -MSBL1- from brine pools of the Red Sea.</title>
        <authorList>
            <person name="Mwirichia R."/>
            <person name="Alam I."/>
            <person name="Rashid M."/>
            <person name="Vinu M."/>
            <person name="Ba-Alawi W."/>
            <person name="Anthony Kamau A."/>
            <person name="Kamanda Ngugi D."/>
            <person name="Goker M."/>
            <person name="Klenk H.P."/>
            <person name="Bajic V."/>
            <person name="Stingl U."/>
        </authorList>
    </citation>
    <scope>NUCLEOTIDE SEQUENCE [LARGE SCALE GENOMIC DNA]</scope>
    <source>
        <strain evidence="7">SCGC-AAA259A05</strain>
    </source>
</reference>
<protein>
    <recommendedName>
        <fullName evidence="6">4Fe-4S ferredoxin-type domain-containing protein</fullName>
    </recommendedName>
</protein>
<dbReference type="Pfam" id="PF12838">
    <property type="entry name" value="Fer4_7"/>
    <property type="match status" value="1"/>
</dbReference>
<evidence type="ECO:0000256" key="2">
    <source>
        <dbReference type="ARBA" id="ARBA00022723"/>
    </source>
</evidence>
<dbReference type="AlphaFoldDB" id="A0A133U9A6"/>
<evidence type="ECO:0000313" key="8">
    <source>
        <dbReference type="Proteomes" id="UP000070163"/>
    </source>
</evidence>
<dbReference type="EMBL" id="LHXJ01000039">
    <property type="protein sequence ID" value="KXA90774.1"/>
    <property type="molecule type" value="Genomic_DNA"/>
</dbReference>
<feature type="domain" description="4Fe-4S ferredoxin-type" evidence="6">
    <location>
        <begin position="76"/>
        <end position="105"/>
    </location>
</feature>
<sequence>MKDAGVLRHLKAIATGVRYLLSSNRQTCPYPEARQKVSERYRGMIELDREKCVSCTTCARVCPANAIKMQTEDDEEKPCLDYARCVFCGFCVEACPTNALEHKALHDLAFRDYEEHRFSPKKLSEAGKDPYTMPEGEVRVKIDEKKGLLYE</sequence>
<evidence type="ECO:0000313" key="7">
    <source>
        <dbReference type="EMBL" id="KXA90774.1"/>
    </source>
</evidence>
<gene>
    <name evidence="7" type="ORF">AKJ57_03780</name>
</gene>
<dbReference type="PROSITE" id="PS00198">
    <property type="entry name" value="4FE4S_FER_1"/>
    <property type="match status" value="1"/>
</dbReference>
<dbReference type="InterPro" id="IPR017900">
    <property type="entry name" value="4Fe4S_Fe_S_CS"/>
</dbReference>
<dbReference type="PANTHER" id="PTHR10849:SF35">
    <property type="entry name" value="FORMATE HYDROGENLYASE SUBUNIT 6-RELATED"/>
    <property type="match status" value="1"/>
</dbReference>
<name>A0A133U9A6_9EURY</name>
<dbReference type="GO" id="GO:0051539">
    <property type="term" value="F:4 iron, 4 sulfur cluster binding"/>
    <property type="evidence" value="ECO:0007669"/>
    <property type="project" value="UniProtKB-KW"/>
</dbReference>
<keyword evidence="4" id="KW-0408">Iron</keyword>
<accession>A0A133U9A6</accession>
<dbReference type="GO" id="GO:0016020">
    <property type="term" value="C:membrane"/>
    <property type="evidence" value="ECO:0007669"/>
    <property type="project" value="InterPro"/>
</dbReference>
<dbReference type="GO" id="GO:0046872">
    <property type="term" value="F:metal ion binding"/>
    <property type="evidence" value="ECO:0007669"/>
    <property type="project" value="UniProtKB-KW"/>
</dbReference>
<evidence type="ECO:0000259" key="6">
    <source>
        <dbReference type="PROSITE" id="PS51379"/>
    </source>
</evidence>
<dbReference type="Proteomes" id="UP000070163">
    <property type="component" value="Unassembled WGS sequence"/>
</dbReference>
<keyword evidence="3" id="KW-0677">Repeat</keyword>
<dbReference type="PANTHER" id="PTHR10849">
    <property type="entry name" value="NADH DEHYDROGENASE UBIQUINONE IRON-SULFUR PROTEIN 8, MITOCHONDRIAL"/>
    <property type="match status" value="1"/>
</dbReference>
<keyword evidence="8" id="KW-1185">Reference proteome</keyword>
<feature type="domain" description="4Fe-4S ferredoxin-type" evidence="6">
    <location>
        <begin position="43"/>
        <end position="72"/>
    </location>
</feature>
<evidence type="ECO:0000256" key="1">
    <source>
        <dbReference type="ARBA" id="ARBA00022485"/>
    </source>
</evidence>
<dbReference type="Gene3D" id="3.30.70.3270">
    <property type="match status" value="1"/>
</dbReference>
<keyword evidence="5" id="KW-0411">Iron-sulfur</keyword>
<comment type="caution">
    <text evidence="7">The sequence shown here is derived from an EMBL/GenBank/DDBJ whole genome shotgun (WGS) entry which is preliminary data.</text>
</comment>